<dbReference type="PANTHER" id="PTHR30461">
    <property type="entry name" value="DNA-INVERTASE FROM LAMBDOID PROPHAGE"/>
    <property type="match status" value="1"/>
</dbReference>
<feature type="region of interest" description="Disordered" evidence="2">
    <location>
        <begin position="575"/>
        <end position="594"/>
    </location>
</feature>
<name>A0A413TUL0_9FIRM</name>
<dbReference type="SMART" id="SM00857">
    <property type="entry name" value="Resolvase"/>
    <property type="match status" value="1"/>
</dbReference>
<dbReference type="SUPFAM" id="SSF53041">
    <property type="entry name" value="Resolvase-like"/>
    <property type="match status" value="1"/>
</dbReference>
<dbReference type="PROSITE" id="PS51737">
    <property type="entry name" value="RECOMBINASE_DNA_BIND"/>
    <property type="match status" value="1"/>
</dbReference>
<evidence type="ECO:0000256" key="1">
    <source>
        <dbReference type="SAM" id="Coils"/>
    </source>
</evidence>
<dbReference type="GO" id="GO:0003677">
    <property type="term" value="F:DNA binding"/>
    <property type="evidence" value="ECO:0007669"/>
    <property type="project" value="InterPro"/>
</dbReference>
<evidence type="ECO:0000313" key="6">
    <source>
        <dbReference type="Proteomes" id="UP000286220"/>
    </source>
</evidence>
<dbReference type="PROSITE" id="PS51736">
    <property type="entry name" value="RECOMBINASES_3"/>
    <property type="match status" value="1"/>
</dbReference>
<dbReference type="Pfam" id="PF00239">
    <property type="entry name" value="Resolvase"/>
    <property type="match status" value="1"/>
</dbReference>
<dbReference type="Gene3D" id="3.90.1750.20">
    <property type="entry name" value="Putative Large Serine Recombinase, Chain B, Domain 2"/>
    <property type="match status" value="1"/>
</dbReference>
<dbReference type="Pfam" id="PF14287">
    <property type="entry name" value="DUF4368"/>
    <property type="match status" value="1"/>
</dbReference>
<dbReference type="RefSeq" id="WP_118332823.1">
    <property type="nucleotide sequence ID" value="NZ_QSFZ01000023.1"/>
</dbReference>
<evidence type="ECO:0000313" key="5">
    <source>
        <dbReference type="EMBL" id="RHA88697.1"/>
    </source>
</evidence>
<dbReference type="PANTHER" id="PTHR30461:SF23">
    <property type="entry name" value="DNA RECOMBINASE-RELATED"/>
    <property type="match status" value="1"/>
</dbReference>
<dbReference type="InterPro" id="IPR011109">
    <property type="entry name" value="DNA_bind_recombinase_dom"/>
</dbReference>
<dbReference type="Gene3D" id="3.40.50.1390">
    <property type="entry name" value="Resolvase, N-terminal catalytic domain"/>
    <property type="match status" value="1"/>
</dbReference>
<reference evidence="5 6" key="1">
    <citation type="submission" date="2018-08" db="EMBL/GenBank/DDBJ databases">
        <title>A genome reference for cultivated species of the human gut microbiota.</title>
        <authorList>
            <person name="Zou Y."/>
            <person name="Xue W."/>
            <person name="Luo G."/>
        </authorList>
    </citation>
    <scope>NUCLEOTIDE SEQUENCE [LARGE SCALE GENOMIC DNA]</scope>
    <source>
        <strain evidence="5 6">AM42-17AT</strain>
    </source>
</reference>
<evidence type="ECO:0000256" key="2">
    <source>
        <dbReference type="SAM" id="MobiDB-lite"/>
    </source>
</evidence>
<accession>A0A413TUL0</accession>
<protein>
    <submittedName>
        <fullName evidence="5">DUF4368 domain-containing protein</fullName>
    </submittedName>
</protein>
<sequence length="594" mass="69420">MSNTFSFQQIAAPKVLSAEVREVISNNVLQFYVRDQQQDTQDEGITALYERLSQEDKLEGESNSIANQKKILERYCREHGITAYRHYDEDDGYSGTNFNRPGFQRMLADIKAGKIKRVIVKDMSRFGRDYLQVGFYTDMLFPDFGVHFIAVNDGVDSTRGENEFTAIRNVFNEMYARDTSKKIRATWQSKGKSGEHLTTIPPYGYMKDPDNKKKWIIDEEAAAVVQQIFALCVSGMGPTQIAKWLEKHEIYNPTAYSQAKGRPVTNKPTANPYKWTNETVSRTLERIEYLGHTVNFKTRKQSYKSKKKLWNDPSEWVIFENTQPPIVEESVFLIVQNIRRSRRRPTKMGDMGIFSGLLYCAECGGKMYQCRATNFTEEQKYFICSTYRKGKDLCTTHSIKNVVLHEIVLRNLREAIEYVTQYEAEFIQEAADSRLRERDAEFSRKRETLSRAESRIAELDNLFKHLYEDNVTGKLSDERFIKMSRDYELEQENLKSMAEVLREEIKQQEKQKTNVKAFISVVKKYTDMQELDASILREFIDRIEVSHTDKKSKTREITIVYNFIGAFDFERAKEKAQNTTQKQQRREYETFSVK</sequence>
<gene>
    <name evidence="5" type="ORF">DW912_15335</name>
</gene>
<dbReference type="Proteomes" id="UP000286220">
    <property type="component" value="Unassembled WGS sequence"/>
</dbReference>
<dbReference type="GO" id="GO:0000150">
    <property type="term" value="F:DNA strand exchange activity"/>
    <property type="evidence" value="ECO:0007669"/>
    <property type="project" value="InterPro"/>
</dbReference>
<feature type="domain" description="Resolvase/invertase-type recombinase catalytic" evidence="3">
    <location>
        <begin position="45"/>
        <end position="194"/>
    </location>
</feature>
<dbReference type="InterPro" id="IPR036162">
    <property type="entry name" value="Resolvase-like_N_sf"/>
</dbReference>
<feature type="domain" description="Recombinase" evidence="4">
    <location>
        <begin position="202"/>
        <end position="345"/>
    </location>
</feature>
<evidence type="ECO:0000259" key="4">
    <source>
        <dbReference type="PROSITE" id="PS51737"/>
    </source>
</evidence>
<dbReference type="InterPro" id="IPR050639">
    <property type="entry name" value="SSR_resolvase"/>
</dbReference>
<dbReference type="Pfam" id="PF07508">
    <property type="entry name" value="Recombinase"/>
    <property type="match status" value="1"/>
</dbReference>
<keyword evidence="1" id="KW-0175">Coiled coil</keyword>
<feature type="compositionally biased region" description="Basic and acidic residues" evidence="2">
    <location>
        <begin position="584"/>
        <end position="594"/>
    </location>
</feature>
<dbReference type="InterPro" id="IPR025378">
    <property type="entry name" value="DUF4368"/>
</dbReference>
<dbReference type="InterPro" id="IPR038109">
    <property type="entry name" value="DNA_bind_recomb_sf"/>
</dbReference>
<comment type="caution">
    <text evidence="5">The sequence shown here is derived from an EMBL/GenBank/DDBJ whole genome shotgun (WGS) entry which is preliminary data.</text>
</comment>
<organism evidence="5 6">
    <name type="scientific">Agathobacter rectalis</name>
    <dbReference type="NCBI Taxonomy" id="39491"/>
    <lineage>
        <taxon>Bacteria</taxon>
        <taxon>Bacillati</taxon>
        <taxon>Bacillota</taxon>
        <taxon>Clostridia</taxon>
        <taxon>Lachnospirales</taxon>
        <taxon>Lachnospiraceae</taxon>
        <taxon>Agathobacter</taxon>
    </lineage>
</organism>
<dbReference type="InterPro" id="IPR025827">
    <property type="entry name" value="Zn_ribbon_recom_dom"/>
</dbReference>
<dbReference type="InterPro" id="IPR006119">
    <property type="entry name" value="Resolv_N"/>
</dbReference>
<proteinExistence type="predicted"/>
<dbReference type="EMBL" id="QSFZ01000023">
    <property type="protein sequence ID" value="RHA88697.1"/>
    <property type="molecule type" value="Genomic_DNA"/>
</dbReference>
<dbReference type="AlphaFoldDB" id="A0A413TUL0"/>
<evidence type="ECO:0000259" key="3">
    <source>
        <dbReference type="PROSITE" id="PS51736"/>
    </source>
</evidence>
<feature type="coiled-coil region" evidence="1">
    <location>
        <begin position="442"/>
        <end position="511"/>
    </location>
</feature>
<dbReference type="Pfam" id="PF13408">
    <property type="entry name" value="Zn_ribbon_recom"/>
    <property type="match status" value="1"/>
</dbReference>
<dbReference type="CDD" id="cd03770">
    <property type="entry name" value="SR_TndX_transposase"/>
    <property type="match status" value="1"/>
</dbReference>